<feature type="transmembrane region" description="Helical" evidence="13">
    <location>
        <begin position="12"/>
        <end position="35"/>
    </location>
</feature>
<dbReference type="Proteomes" id="UP000655830">
    <property type="component" value="Unassembled WGS sequence"/>
</dbReference>
<comment type="function">
    <text evidence="1">Multidrug efflux pump.</text>
</comment>
<feature type="transmembrane region" description="Helical" evidence="13">
    <location>
        <begin position="352"/>
        <end position="373"/>
    </location>
</feature>
<feature type="transmembrane region" description="Helical" evidence="13">
    <location>
        <begin position="191"/>
        <end position="211"/>
    </location>
</feature>
<evidence type="ECO:0000256" key="8">
    <source>
        <dbReference type="ARBA" id="ARBA00022692"/>
    </source>
</evidence>
<dbReference type="PIRSF" id="PIRSF006603">
    <property type="entry name" value="DinF"/>
    <property type="match status" value="1"/>
</dbReference>
<sequence>MKKTDLTKGNVLRVLTALALPIMGGSLLQFAYNLVDMLWVGRLGTDAVASIGSSSFFIGLGYSINAMVVIGAGIKVAHAVGKKNEYETKAYMNASLVLNGLLGLLYAVLLLFAGKSFISFLQLGNVEVEQNAYLYLAYSAPMLFFAFFNLLFTRLLGSFGNNKEAFKISAIGIIMNIILDPILIYTFKMGVLGAAVATLIANVTMFFLFLYKGRSILFFDKTIGIEYEKVVEIMKLGFPMSFQRILFTFVNIILARMIAIFGSDALAAQKIGLQIESVTYMVIGGLNGAVASFTGQNFGAKKYERIHEGYATAIKIGGAYALATTMIFLIIPGSIVKLFIHEVTTIEIASSYLRIIAFSQIFSALEMITNGLFTGIGIPKVSAKISILFTVLRIPMALLFIQLFEINGIWWSITLSSLLKGVVAYLYYKLKVQKQYRCDAVDEKVFKGYNA</sequence>
<evidence type="ECO:0000256" key="7">
    <source>
        <dbReference type="ARBA" id="ARBA00022475"/>
    </source>
</evidence>
<keyword evidence="9 13" id="KW-1133">Transmembrane helix</keyword>
<evidence type="ECO:0000256" key="12">
    <source>
        <dbReference type="ARBA" id="ARBA00031636"/>
    </source>
</evidence>
<feature type="transmembrane region" description="Helical" evidence="13">
    <location>
        <begin position="132"/>
        <end position="153"/>
    </location>
</feature>
<feature type="transmembrane region" description="Helical" evidence="13">
    <location>
        <begin position="245"/>
        <end position="266"/>
    </location>
</feature>
<dbReference type="EMBL" id="JACRSY010000007">
    <property type="protein sequence ID" value="MBC8579074.1"/>
    <property type="molecule type" value="Genomic_DNA"/>
</dbReference>
<organism evidence="14 15">
    <name type="scientific">Zhenhengia yiwuensis</name>
    <dbReference type="NCBI Taxonomy" id="2763666"/>
    <lineage>
        <taxon>Bacteria</taxon>
        <taxon>Bacillati</taxon>
        <taxon>Bacillota</taxon>
        <taxon>Clostridia</taxon>
        <taxon>Lachnospirales</taxon>
        <taxon>Lachnospiraceae</taxon>
        <taxon>Zhenhengia</taxon>
    </lineage>
</organism>
<evidence type="ECO:0000256" key="6">
    <source>
        <dbReference type="ARBA" id="ARBA00022449"/>
    </source>
</evidence>
<dbReference type="Pfam" id="PF01554">
    <property type="entry name" value="MatE"/>
    <property type="match status" value="2"/>
</dbReference>
<dbReference type="CDD" id="cd13140">
    <property type="entry name" value="MATE_like_1"/>
    <property type="match status" value="1"/>
</dbReference>
<comment type="subcellular location">
    <subcellularLocation>
        <location evidence="2">Cell membrane</location>
        <topology evidence="2">Multi-pass membrane protein</topology>
    </subcellularLocation>
</comment>
<dbReference type="GO" id="GO:0015297">
    <property type="term" value="F:antiporter activity"/>
    <property type="evidence" value="ECO:0007669"/>
    <property type="project" value="UniProtKB-KW"/>
</dbReference>
<keyword evidence="7" id="KW-1003">Cell membrane</keyword>
<evidence type="ECO:0000256" key="13">
    <source>
        <dbReference type="SAM" id="Phobius"/>
    </source>
</evidence>
<evidence type="ECO:0000313" key="15">
    <source>
        <dbReference type="Proteomes" id="UP000655830"/>
    </source>
</evidence>
<feature type="transmembrane region" description="Helical" evidence="13">
    <location>
        <begin position="55"/>
        <end position="78"/>
    </location>
</feature>
<feature type="transmembrane region" description="Helical" evidence="13">
    <location>
        <begin position="165"/>
        <end position="185"/>
    </location>
</feature>
<keyword evidence="15" id="KW-1185">Reference proteome</keyword>
<comment type="similarity">
    <text evidence="3">Belongs to the multi antimicrobial extrusion (MATE) (TC 2.A.66.1) family.</text>
</comment>
<evidence type="ECO:0000256" key="1">
    <source>
        <dbReference type="ARBA" id="ARBA00003408"/>
    </source>
</evidence>
<evidence type="ECO:0000256" key="2">
    <source>
        <dbReference type="ARBA" id="ARBA00004651"/>
    </source>
</evidence>
<protein>
    <recommendedName>
        <fullName evidence="4">Probable multidrug resistance protein NorM</fullName>
    </recommendedName>
    <alternativeName>
        <fullName evidence="12">Multidrug-efflux transporter</fullName>
    </alternativeName>
</protein>
<keyword evidence="8 13" id="KW-0812">Transmembrane</keyword>
<feature type="transmembrane region" description="Helical" evidence="13">
    <location>
        <begin position="409"/>
        <end position="428"/>
    </location>
</feature>
<keyword evidence="6" id="KW-0050">Antiport</keyword>
<keyword evidence="10" id="KW-0406">Ion transport</keyword>
<evidence type="ECO:0000256" key="3">
    <source>
        <dbReference type="ARBA" id="ARBA00010199"/>
    </source>
</evidence>
<dbReference type="GO" id="GO:0005886">
    <property type="term" value="C:plasma membrane"/>
    <property type="evidence" value="ECO:0007669"/>
    <property type="project" value="UniProtKB-SubCell"/>
</dbReference>
<keyword evidence="11 13" id="KW-0472">Membrane</keyword>
<dbReference type="InterPro" id="IPR048279">
    <property type="entry name" value="MdtK-like"/>
</dbReference>
<dbReference type="InterPro" id="IPR002528">
    <property type="entry name" value="MATE_fam"/>
</dbReference>
<feature type="transmembrane region" description="Helical" evidence="13">
    <location>
        <begin position="319"/>
        <end position="340"/>
    </location>
</feature>
<dbReference type="PANTHER" id="PTHR43298">
    <property type="entry name" value="MULTIDRUG RESISTANCE PROTEIN NORM-RELATED"/>
    <property type="match status" value="1"/>
</dbReference>
<evidence type="ECO:0000256" key="4">
    <source>
        <dbReference type="ARBA" id="ARBA00020268"/>
    </source>
</evidence>
<dbReference type="NCBIfam" id="TIGR00797">
    <property type="entry name" value="matE"/>
    <property type="match status" value="1"/>
</dbReference>
<name>A0A926EGF1_9FIRM</name>
<reference evidence="14" key="1">
    <citation type="submission" date="2020-08" db="EMBL/GenBank/DDBJ databases">
        <title>Genome public.</title>
        <authorList>
            <person name="Liu C."/>
            <person name="Sun Q."/>
        </authorList>
    </citation>
    <scope>NUCLEOTIDE SEQUENCE</scope>
    <source>
        <strain evidence="14">NSJ-12</strain>
    </source>
</reference>
<gene>
    <name evidence="14" type="ORF">H8718_05935</name>
</gene>
<feature type="transmembrane region" description="Helical" evidence="13">
    <location>
        <begin position="90"/>
        <end position="112"/>
    </location>
</feature>
<dbReference type="AlphaFoldDB" id="A0A926EGF1"/>
<proteinExistence type="inferred from homology"/>
<evidence type="ECO:0000256" key="11">
    <source>
        <dbReference type="ARBA" id="ARBA00023136"/>
    </source>
</evidence>
<dbReference type="RefSeq" id="WP_249332226.1">
    <property type="nucleotide sequence ID" value="NZ_JACRSY010000007.1"/>
</dbReference>
<feature type="transmembrane region" description="Helical" evidence="13">
    <location>
        <begin position="278"/>
        <end position="298"/>
    </location>
</feature>
<accession>A0A926EGF1</accession>
<evidence type="ECO:0000256" key="9">
    <source>
        <dbReference type="ARBA" id="ARBA00022989"/>
    </source>
</evidence>
<evidence type="ECO:0000313" key="14">
    <source>
        <dbReference type="EMBL" id="MBC8579074.1"/>
    </source>
</evidence>
<evidence type="ECO:0000256" key="10">
    <source>
        <dbReference type="ARBA" id="ARBA00023065"/>
    </source>
</evidence>
<evidence type="ECO:0000256" key="5">
    <source>
        <dbReference type="ARBA" id="ARBA00022448"/>
    </source>
</evidence>
<keyword evidence="5" id="KW-0813">Transport</keyword>
<dbReference type="GO" id="GO:0006811">
    <property type="term" value="P:monoatomic ion transport"/>
    <property type="evidence" value="ECO:0007669"/>
    <property type="project" value="UniProtKB-KW"/>
</dbReference>
<dbReference type="InterPro" id="IPR050222">
    <property type="entry name" value="MATE_MdtK"/>
</dbReference>
<dbReference type="PANTHER" id="PTHR43298:SF2">
    <property type="entry name" value="FMN_FAD EXPORTER YEEO-RELATED"/>
    <property type="match status" value="1"/>
</dbReference>
<feature type="transmembrane region" description="Helical" evidence="13">
    <location>
        <begin position="385"/>
        <end position="403"/>
    </location>
</feature>
<comment type="caution">
    <text evidence="14">The sequence shown here is derived from an EMBL/GenBank/DDBJ whole genome shotgun (WGS) entry which is preliminary data.</text>
</comment>
<dbReference type="GO" id="GO:0042910">
    <property type="term" value="F:xenobiotic transmembrane transporter activity"/>
    <property type="evidence" value="ECO:0007669"/>
    <property type="project" value="InterPro"/>
</dbReference>